<evidence type="ECO:0008006" key="3">
    <source>
        <dbReference type="Google" id="ProtNLM"/>
    </source>
</evidence>
<dbReference type="Pfam" id="PF14559">
    <property type="entry name" value="TPR_19"/>
    <property type="match status" value="1"/>
</dbReference>
<dbReference type="Proteomes" id="UP000552954">
    <property type="component" value="Unassembled WGS sequence"/>
</dbReference>
<keyword evidence="2" id="KW-1185">Reference proteome</keyword>
<reference evidence="1 2" key="1">
    <citation type="submission" date="2020-05" db="EMBL/GenBank/DDBJ databases">
        <authorList>
            <person name="Khan S.A."/>
            <person name="Jeon C.O."/>
            <person name="Chun B.H."/>
        </authorList>
    </citation>
    <scope>NUCLEOTIDE SEQUENCE [LARGE SCALE GENOMIC DNA]</scope>
    <source>
        <strain evidence="1 2">B156</strain>
    </source>
</reference>
<proteinExistence type="predicted"/>
<evidence type="ECO:0000313" key="2">
    <source>
        <dbReference type="Proteomes" id="UP000552954"/>
    </source>
</evidence>
<dbReference type="InterPro" id="IPR011990">
    <property type="entry name" value="TPR-like_helical_dom_sf"/>
</dbReference>
<dbReference type="SUPFAM" id="SSF48452">
    <property type="entry name" value="TPR-like"/>
    <property type="match status" value="1"/>
</dbReference>
<sequence>MPLYRELLPARTGADRISVLKGLGLALLWSDQPGAARAVYDEILQAQPRDQDASRNRARALSWSGRQREAIGALQAHLASWPDDAEARVQLAQSQAWLGRPDLARAGIAQAPLADREDARRLRSDLDLWAAPKTRVEAQRSTQSDDLEIRQLRFEHSVSFAGGLGSAGGRVDRLDHEREDGSDEVRVTRPMLLGRYRFSDAAELHAEIGNEHIAPRGSPSMNRLVYATWLTWWPHDVLRFDFSTSRSTFDNIRSLRLGLTATQYGLSADFTPTERQRYTARAERGLVSDGNRRWRGEVEAEWRVRTKPEIWFGARHTRVRFDRQLDNGYFNPLTFEATLATARLTWKPDGEQGRWDLRIAGAWGREHANPDGSKPAYDASARAGYRFDAKTRLEARLQRFSTRTSSFSGFARTTAGLALERSW</sequence>
<evidence type="ECO:0000313" key="1">
    <source>
        <dbReference type="EMBL" id="NNU42379.1"/>
    </source>
</evidence>
<protein>
    <recommendedName>
        <fullName evidence="3">Tetratricopeptide repeat protein</fullName>
    </recommendedName>
</protein>
<reference evidence="1 2" key="2">
    <citation type="submission" date="2020-06" db="EMBL/GenBank/DDBJ databases">
        <title>Ramlibacter rhizophilus sp. nov., isolated from rhizosphere soil of national flower Mugunghwa from South Korea.</title>
        <authorList>
            <person name="Zheng-Fei Y."/>
            <person name="Huan T."/>
        </authorList>
    </citation>
    <scope>NUCLEOTIDE SEQUENCE [LARGE SCALE GENOMIC DNA]</scope>
    <source>
        <strain evidence="1 2">B156</strain>
    </source>
</reference>
<name>A0A849KKW5_9BURK</name>
<comment type="caution">
    <text evidence="1">The sequence shown here is derived from an EMBL/GenBank/DDBJ whole genome shotgun (WGS) entry which is preliminary data.</text>
</comment>
<dbReference type="Gene3D" id="1.25.40.10">
    <property type="entry name" value="Tetratricopeptide repeat domain"/>
    <property type="match status" value="1"/>
</dbReference>
<dbReference type="EMBL" id="JABFCS010000001">
    <property type="protein sequence ID" value="NNU42379.1"/>
    <property type="molecule type" value="Genomic_DNA"/>
</dbReference>
<dbReference type="RefSeq" id="WP_171556746.1">
    <property type="nucleotide sequence ID" value="NZ_JABFCS010000001.1"/>
</dbReference>
<dbReference type="AlphaFoldDB" id="A0A849KKW5"/>
<dbReference type="SUPFAM" id="SSF56935">
    <property type="entry name" value="Porins"/>
    <property type="match status" value="1"/>
</dbReference>
<gene>
    <name evidence="1" type="ORF">HK415_03215</name>
</gene>
<accession>A0A849KKW5</accession>
<organism evidence="1 2">
    <name type="scientific">Ramlibacter montanisoli</name>
    <dbReference type="NCBI Taxonomy" id="2732512"/>
    <lineage>
        <taxon>Bacteria</taxon>
        <taxon>Pseudomonadati</taxon>
        <taxon>Pseudomonadota</taxon>
        <taxon>Betaproteobacteria</taxon>
        <taxon>Burkholderiales</taxon>
        <taxon>Comamonadaceae</taxon>
        <taxon>Ramlibacter</taxon>
    </lineage>
</organism>